<evidence type="ECO:0000256" key="2">
    <source>
        <dbReference type="ARBA" id="ARBA00004123"/>
    </source>
</evidence>
<dbReference type="FunFam" id="1.10.10.60:FF:000084">
    <property type="entry name" value="Homeobox protein Hox-D13"/>
    <property type="match status" value="1"/>
</dbReference>
<dbReference type="Pfam" id="PF00046">
    <property type="entry name" value="Homeodomain"/>
    <property type="match status" value="1"/>
</dbReference>
<dbReference type="AlphaFoldDB" id="A0A1B2ZBY3"/>
<dbReference type="GO" id="GO:0005634">
    <property type="term" value="C:nucleus"/>
    <property type="evidence" value="ECO:0007669"/>
    <property type="project" value="UniProtKB-SubCell"/>
</dbReference>
<dbReference type="SUPFAM" id="SSF46689">
    <property type="entry name" value="Homeodomain-like"/>
    <property type="match status" value="1"/>
</dbReference>
<dbReference type="Pfam" id="PF12284">
    <property type="entry name" value="HoxA13_N"/>
    <property type="match status" value="1"/>
</dbReference>
<evidence type="ECO:0000256" key="1">
    <source>
        <dbReference type="ARBA" id="ARBA00003263"/>
    </source>
</evidence>
<dbReference type="PROSITE" id="PS00027">
    <property type="entry name" value="HOMEOBOX_1"/>
    <property type="match status" value="1"/>
</dbReference>
<evidence type="ECO:0000313" key="14">
    <source>
        <dbReference type="EMBL" id="AOE22891.1"/>
    </source>
</evidence>
<keyword evidence="6 10" id="KW-0238">DNA-binding</keyword>
<feature type="compositionally biased region" description="Polar residues" evidence="12">
    <location>
        <begin position="23"/>
        <end position="40"/>
    </location>
</feature>
<dbReference type="InterPro" id="IPR017970">
    <property type="entry name" value="Homeobox_CS"/>
</dbReference>
<dbReference type="CDD" id="cd00086">
    <property type="entry name" value="homeodomain"/>
    <property type="match status" value="1"/>
</dbReference>
<dbReference type="GO" id="GO:0003677">
    <property type="term" value="F:DNA binding"/>
    <property type="evidence" value="ECO:0007669"/>
    <property type="project" value="UniProtKB-UniRule"/>
</dbReference>
<evidence type="ECO:0000259" key="13">
    <source>
        <dbReference type="PROSITE" id="PS50071"/>
    </source>
</evidence>
<dbReference type="InterPro" id="IPR009057">
    <property type="entry name" value="Homeodomain-like_sf"/>
</dbReference>
<evidence type="ECO:0000256" key="5">
    <source>
        <dbReference type="ARBA" id="ARBA00023015"/>
    </source>
</evidence>
<feature type="DNA-binding region" description="Homeobox" evidence="10">
    <location>
        <begin position="195"/>
        <end position="254"/>
    </location>
</feature>
<name>A0A1B2ZBY3_MEGAM</name>
<evidence type="ECO:0000256" key="8">
    <source>
        <dbReference type="ARBA" id="ARBA00023163"/>
    </source>
</evidence>
<organism evidence="14">
    <name type="scientific">Megalobrama amblycephala</name>
    <name type="common">Chinese blunt snout bream</name>
    <name type="synonym">Brema carp</name>
    <dbReference type="NCBI Taxonomy" id="75352"/>
    <lineage>
        <taxon>Eukaryota</taxon>
        <taxon>Metazoa</taxon>
        <taxon>Chordata</taxon>
        <taxon>Craniata</taxon>
        <taxon>Vertebrata</taxon>
        <taxon>Euteleostomi</taxon>
        <taxon>Actinopterygii</taxon>
        <taxon>Neopterygii</taxon>
        <taxon>Teleostei</taxon>
        <taxon>Ostariophysi</taxon>
        <taxon>Cypriniformes</taxon>
        <taxon>Xenocyprididae</taxon>
        <taxon>Xenocypridinae</taxon>
        <taxon>Megalobrama</taxon>
    </lineage>
</organism>
<comment type="function">
    <text evidence="1">Sequence-specific transcription factor which is part of a developmental regulatory system that provides cells with specific positional identities on the anterior-posterior axis.</text>
</comment>
<feature type="region of interest" description="Disordered" evidence="12">
    <location>
        <begin position="21"/>
        <end position="40"/>
    </location>
</feature>
<keyword evidence="4" id="KW-0217">Developmental protein</keyword>
<dbReference type="PROSITE" id="PS50071">
    <property type="entry name" value="HOMEOBOX_2"/>
    <property type="match status" value="1"/>
</dbReference>
<dbReference type="PANTHER" id="PTHR45804">
    <property type="entry name" value="SEGMENTATION PROTEIN FUSHI TARAZU-LIKE PROTEIN"/>
    <property type="match status" value="1"/>
</dbReference>
<evidence type="ECO:0000256" key="10">
    <source>
        <dbReference type="PROSITE-ProRule" id="PRU00108"/>
    </source>
</evidence>
<dbReference type="InterPro" id="IPR001356">
    <property type="entry name" value="HD"/>
</dbReference>
<dbReference type="GO" id="GO:0033333">
    <property type="term" value="P:fin development"/>
    <property type="evidence" value="ECO:0007669"/>
    <property type="project" value="UniProtKB-ARBA"/>
</dbReference>
<evidence type="ECO:0000256" key="12">
    <source>
        <dbReference type="SAM" id="MobiDB-lite"/>
    </source>
</evidence>
<protein>
    <submittedName>
        <fullName evidence="14">Homeobox protein HoxD13a</fullName>
    </submittedName>
</protein>
<dbReference type="GO" id="GO:0000981">
    <property type="term" value="F:DNA-binding transcription factor activity, RNA polymerase II-specific"/>
    <property type="evidence" value="ECO:0007669"/>
    <property type="project" value="InterPro"/>
</dbReference>
<dbReference type="PANTHER" id="PTHR45804:SF3">
    <property type="entry name" value="HOMEOBOX PROTEIN HOX-A13"/>
    <property type="match status" value="1"/>
</dbReference>
<keyword evidence="8" id="KW-0804">Transcription</keyword>
<evidence type="ECO:0000256" key="4">
    <source>
        <dbReference type="ARBA" id="ARBA00022473"/>
    </source>
</evidence>
<dbReference type="GO" id="GO:0000122">
    <property type="term" value="P:negative regulation of transcription by RNA polymerase II"/>
    <property type="evidence" value="ECO:0007669"/>
    <property type="project" value="UniProtKB-ARBA"/>
</dbReference>
<evidence type="ECO:0000256" key="3">
    <source>
        <dbReference type="ARBA" id="ARBA00006317"/>
    </source>
</evidence>
<feature type="domain" description="Homeobox" evidence="13">
    <location>
        <begin position="193"/>
        <end position="253"/>
    </location>
</feature>
<keyword evidence="5" id="KW-0805">Transcription regulation</keyword>
<comment type="subcellular location">
    <subcellularLocation>
        <location evidence="2 10 11">Nucleus</location>
    </subcellularLocation>
</comment>
<accession>A0A1B2ZBY3</accession>
<dbReference type="EMBL" id="KU554451">
    <property type="protein sequence ID" value="AOE22891.1"/>
    <property type="molecule type" value="mRNA"/>
</dbReference>
<comment type="similarity">
    <text evidence="3">Belongs to the Abd-B homeobox family.</text>
</comment>
<sequence>MEVLGGLDEEFRSFYPSAFGAHSSRSPSGTPVFSSAERPTSINSESLNPYVSFPAHIGTSSSVTYGCNFGNSCYGCKVPQNAVFPPSVVKQNASGQYASKPVDYADASSWFKEVALYQGYSYSRTPAFIDLPVVHRALTGYPRHETYLTMEDHQPWDWSNNCSSQLYCSRDQTQSQHIWKPSLAEGTAVSICQRGRKKRVPYTKLQLEELEREYTNTKFITKEKRRRIASSTSLSERQVTIWFQNRRVKDKKRPEDLKEF</sequence>
<dbReference type="InterPro" id="IPR051003">
    <property type="entry name" value="AP_axis_regulatory_Homeobox"/>
</dbReference>
<gene>
    <name evidence="14" type="primary">hoxd13a</name>
</gene>
<dbReference type="Gene3D" id="1.10.10.60">
    <property type="entry name" value="Homeodomain-like"/>
    <property type="match status" value="1"/>
</dbReference>
<keyword evidence="9 10" id="KW-0539">Nucleus</keyword>
<dbReference type="InterPro" id="IPR022067">
    <property type="entry name" value="HoxA13_N"/>
</dbReference>
<keyword evidence="7 10" id="KW-0371">Homeobox</keyword>
<reference evidence="14" key="1">
    <citation type="journal article" date="2016" name="Gene Expr. Patterns">
        <title>Expression of Hox paralog group 13 genes in adult and developing Megalobrama amblycephala.</title>
        <authorList>
            <person name="Jakovlic I."/>
            <person name="Wang W.M."/>
        </authorList>
    </citation>
    <scope>NUCLEOTIDE SEQUENCE</scope>
</reference>
<evidence type="ECO:0000256" key="9">
    <source>
        <dbReference type="ARBA" id="ARBA00023242"/>
    </source>
</evidence>
<dbReference type="SMART" id="SM00389">
    <property type="entry name" value="HOX"/>
    <property type="match status" value="1"/>
</dbReference>
<evidence type="ECO:0000256" key="7">
    <source>
        <dbReference type="ARBA" id="ARBA00023155"/>
    </source>
</evidence>
<proteinExistence type="evidence at transcript level"/>
<evidence type="ECO:0000256" key="11">
    <source>
        <dbReference type="RuleBase" id="RU000682"/>
    </source>
</evidence>
<evidence type="ECO:0000256" key="6">
    <source>
        <dbReference type="ARBA" id="ARBA00023125"/>
    </source>
</evidence>